<dbReference type="PANTHER" id="PTHR43685:SF2">
    <property type="entry name" value="GLYCOSYLTRANSFERASE 2-LIKE DOMAIN-CONTAINING PROTEIN"/>
    <property type="match status" value="1"/>
</dbReference>
<dbReference type="AlphaFoldDB" id="A0A1Z4LSN7"/>
<proteinExistence type="predicted"/>
<feature type="domain" description="Glycosyltransferase 2-like" evidence="1">
    <location>
        <begin position="8"/>
        <end position="170"/>
    </location>
</feature>
<dbReference type="PANTHER" id="PTHR43685">
    <property type="entry name" value="GLYCOSYLTRANSFERASE"/>
    <property type="match status" value="1"/>
</dbReference>
<name>A0A1Z4LSN7_9CYAN</name>
<protein>
    <submittedName>
        <fullName evidence="2">Family 2 glycosyl transferase</fullName>
    </submittedName>
</protein>
<keyword evidence="2" id="KW-0808">Transferase</keyword>
<dbReference type="EMBL" id="AP018227">
    <property type="protein sequence ID" value="BAY84253.1"/>
    <property type="molecule type" value="Genomic_DNA"/>
</dbReference>
<accession>A0A1Z4LSN7</accession>
<dbReference type="SUPFAM" id="SSF53448">
    <property type="entry name" value="Nucleotide-diphospho-sugar transferases"/>
    <property type="match status" value="1"/>
</dbReference>
<gene>
    <name evidence="2" type="ORF">NIES267_37490</name>
</gene>
<dbReference type="OrthoDB" id="9812327at2"/>
<evidence type="ECO:0000313" key="3">
    <source>
        <dbReference type="Proteomes" id="UP000218418"/>
    </source>
</evidence>
<evidence type="ECO:0000313" key="2">
    <source>
        <dbReference type="EMBL" id="BAY84253.1"/>
    </source>
</evidence>
<dbReference type="Gene3D" id="3.90.550.10">
    <property type="entry name" value="Spore Coat Polysaccharide Biosynthesis Protein SpsA, Chain A"/>
    <property type="match status" value="1"/>
</dbReference>
<dbReference type="CDD" id="cd00761">
    <property type="entry name" value="Glyco_tranf_GTA_type"/>
    <property type="match status" value="1"/>
</dbReference>
<organism evidence="2 3">
    <name type="scientific">Calothrix parasitica NIES-267</name>
    <dbReference type="NCBI Taxonomy" id="1973488"/>
    <lineage>
        <taxon>Bacteria</taxon>
        <taxon>Bacillati</taxon>
        <taxon>Cyanobacteriota</taxon>
        <taxon>Cyanophyceae</taxon>
        <taxon>Nostocales</taxon>
        <taxon>Calotrichaceae</taxon>
        <taxon>Calothrix</taxon>
    </lineage>
</organism>
<dbReference type="GO" id="GO:0016740">
    <property type="term" value="F:transferase activity"/>
    <property type="evidence" value="ECO:0007669"/>
    <property type="project" value="UniProtKB-KW"/>
</dbReference>
<evidence type="ECO:0000259" key="1">
    <source>
        <dbReference type="Pfam" id="PF00535"/>
    </source>
</evidence>
<keyword evidence="3" id="KW-1185">Reference proteome</keyword>
<dbReference type="Proteomes" id="UP000218418">
    <property type="component" value="Chromosome"/>
</dbReference>
<dbReference type="InterPro" id="IPR029044">
    <property type="entry name" value="Nucleotide-diphossugar_trans"/>
</dbReference>
<dbReference type="InterPro" id="IPR001173">
    <property type="entry name" value="Glyco_trans_2-like"/>
</dbReference>
<dbReference type="Pfam" id="PF00535">
    <property type="entry name" value="Glycos_transf_2"/>
    <property type="match status" value="1"/>
</dbReference>
<dbReference type="InterPro" id="IPR050834">
    <property type="entry name" value="Glycosyltransf_2"/>
</dbReference>
<sequence>MKHIVTVTIVLPAYNASEYLTETINSVLSQTYKDFELLVIDDGSTDNTRDIVGDFCQRDSRIRLISQENQGVSVARNNGIKMARGEYIAFLDSDDLWVLNKLARHVEHLQANPNLGLSFARVEFVTFDGRSTGNYSNPRMVDISAKDLYEENAAVTPSNAVISRTALEQVGGFDGELSGAADAELFLRLKCHGWEVEGINEVLVLYRTSLGGMSSQLYKMEEDWNRLSQKAQVYAPELIQHHYKQAKAMLLRYLARRTLRLELSSELGINFMNRALQSQWKLILREPRRTILTAIAVYWKFFISSISSLRGSNS</sequence>
<reference evidence="2 3" key="1">
    <citation type="submission" date="2017-06" db="EMBL/GenBank/DDBJ databases">
        <title>Genome sequencing of cyanobaciteial culture collection at National Institute for Environmental Studies (NIES).</title>
        <authorList>
            <person name="Hirose Y."/>
            <person name="Shimura Y."/>
            <person name="Fujisawa T."/>
            <person name="Nakamura Y."/>
            <person name="Kawachi M."/>
        </authorList>
    </citation>
    <scope>NUCLEOTIDE SEQUENCE [LARGE SCALE GENOMIC DNA]</scope>
    <source>
        <strain evidence="2 3">NIES-267</strain>
    </source>
</reference>